<name>A0A918DKN2_9ALTE</name>
<dbReference type="InterPro" id="IPR027385">
    <property type="entry name" value="Beta-barrel_OMP"/>
</dbReference>
<reference evidence="4" key="2">
    <citation type="submission" date="2020-09" db="EMBL/GenBank/DDBJ databases">
        <authorList>
            <person name="Sun Q."/>
            <person name="Zhou Y."/>
        </authorList>
    </citation>
    <scope>NUCLEOTIDE SEQUENCE</scope>
    <source>
        <strain evidence="4">CGMCC 1.7086</strain>
    </source>
</reference>
<comment type="caution">
    <text evidence="4">The sequence shown here is derived from an EMBL/GenBank/DDBJ whole genome shotgun (WGS) entry which is preliminary data.</text>
</comment>
<evidence type="ECO:0000313" key="5">
    <source>
        <dbReference type="Proteomes" id="UP000606935"/>
    </source>
</evidence>
<sequence>MLKPVLYSLMLLASAPVLAESQSSPHSIGLTLGGGSAKFKGSKEDGNGVGHFYLYYHYNLNEQFGVEAGVIGGAEASNWDCKKIDRDNVECSNNRKPIFGIGADDLEYSSLVMAGTAKFPLSERNSIYGKLGLQYFDYELSSDKTKLADDSGVGLYLEAGWQYRWDSGWGMNVGLKHIPMDDLKMNSMDVGVSYRF</sequence>
<keyword evidence="5" id="KW-1185">Reference proteome</keyword>
<dbReference type="EMBL" id="BMLS01000004">
    <property type="protein sequence ID" value="GGO71231.1"/>
    <property type="molecule type" value="Genomic_DNA"/>
</dbReference>
<proteinExistence type="predicted"/>
<gene>
    <name evidence="4" type="ORF">GCM10010982_26550</name>
</gene>
<protein>
    <submittedName>
        <fullName evidence="4">Membrane protein</fullName>
    </submittedName>
</protein>
<dbReference type="AlphaFoldDB" id="A0A918DKN2"/>
<feature type="domain" description="Outer membrane protein beta-barrel" evidence="3">
    <location>
        <begin position="9"/>
        <end position="196"/>
    </location>
</feature>
<dbReference type="Pfam" id="PF13505">
    <property type="entry name" value="OMP_b-brl"/>
    <property type="match status" value="1"/>
</dbReference>
<reference evidence="4" key="1">
    <citation type="journal article" date="2014" name="Int. J. Syst. Evol. Microbiol.">
        <title>Complete genome sequence of Corynebacterium casei LMG S-19264T (=DSM 44701T), isolated from a smear-ripened cheese.</title>
        <authorList>
            <consortium name="US DOE Joint Genome Institute (JGI-PGF)"/>
            <person name="Walter F."/>
            <person name="Albersmeier A."/>
            <person name="Kalinowski J."/>
            <person name="Ruckert C."/>
        </authorList>
    </citation>
    <scope>NUCLEOTIDE SEQUENCE</scope>
    <source>
        <strain evidence="4">CGMCC 1.7086</strain>
    </source>
</reference>
<evidence type="ECO:0000256" key="1">
    <source>
        <dbReference type="ARBA" id="ARBA00022729"/>
    </source>
</evidence>
<dbReference type="SUPFAM" id="SSF56925">
    <property type="entry name" value="OMPA-like"/>
    <property type="match status" value="1"/>
</dbReference>
<feature type="chain" id="PRO_5036735400" evidence="2">
    <location>
        <begin position="20"/>
        <end position="196"/>
    </location>
</feature>
<evidence type="ECO:0000259" key="3">
    <source>
        <dbReference type="Pfam" id="PF13505"/>
    </source>
</evidence>
<feature type="signal peptide" evidence="2">
    <location>
        <begin position="1"/>
        <end position="19"/>
    </location>
</feature>
<evidence type="ECO:0000256" key="2">
    <source>
        <dbReference type="SAM" id="SignalP"/>
    </source>
</evidence>
<keyword evidence="1 2" id="KW-0732">Signal</keyword>
<evidence type="ECO:0000313" key="4">
    <source>
        <dbReference type="EMBL" id="GGO71231.1"/>
    </source>
</evidence>
<accession>A0A918DKN2</accession>
<dbReference type="Gene3D" id="2.40.160.20">
    <property type="match status" value="1"/>
</dbReference>
<organism evidence="4 5">
    <name type="scientific">Bowmanella pacifica</name>
    <dbReference type="NCBI Taxonomy" id="502051"/>
    <lineage>
        <taxon>Bacteria</taxon>
        <taxon>Pseudomonadati</taxon>
        <taxon>Pseudomonadota</taxon>
        <taxon>Gammaproteobacteria</taxon>
        <taxon>Alteromonadales</taxon>
        <taxon>Alteromonadaceae</taxon>
        <taxon>Bowmanella</taxon>
    </lineage>
</organism>
<dbReference type="Proteomes" id="UP000606935">
    <property type="component" value="Unassembled WGS sequence"/>
</dbReference>
<dbReference type="InterPro" id="IPR011250">
    <property type="entry name" value="OMP/PagP_B-barrel"/>
</dbReference>
<dbReference type="RefSeq" id="WP_188696002.1">
    <property type="nucleotide sequence ID" value="NZ_BMLS01000004.1"/>
</dbReference>